<evidence type="ECO:0000259" key="5">
    <source>
        <dbReference type="PROSITE" id="PS50200"/>
    </source>
</evidence>
<keyword evidence="7" id="KW-1185">Reference proteome</keyword>
<feature type="compositionally biased region" description="Polar residues" evidence="3">
    <location>
        <begin position="530"/>
        <end position="545"/>
    </location>
</feature>
<dbReference type="PROSITE" id="PS50200">
    <property type="entry name" value="RA"/>
    <property type="match status" value="1"/>
</dbReference>
<dbReference type="GO" id="GO:0008104">
    <property type="term" value="P:intracellular protein localization"/>
    <property type="evidence" value="ECO:0007669"/>
    <property type="project" value="TreeGrafter"/>
</dbReference>
<dbReference type="PANTHER" id="PTHR47775">
    <property type="entry name" value="BUD SITE SELECTION PROTEIN 14"/>
    <property type="match status" value="1"/>
</dbReference>
<feature type="compositionally biased region" description="Acidic residues" evidence="3">
    <location>
        <begin position="218"/>
        <end position="232"/>
    </location>
</feature>
<feature type="compositionally biased region" description="Low complexity" evidence="3">
    <location>
        <begin position="625"/>
        <end position="647"/>
    </location>
</feature>
<dbReference type="InterPro" id="IPR029071">
    <property type="entry name" value="Ubiquitin-like_domsf"/>
</dbReference>
<dbReference type="PANTHER" id="PTHR47775:SF1">
    <property type="entry name" value="BUD SITE SELECTION PROTEIN 14"/>
    <property type="match status" value="1"/>
</dbReference>
<feature type="compositionally biased region" description="Low complexity" evidence="3">
    <location>
        <begin position="546"/>
        <end position="577"/>
    </location>
</feature>
<dbReference type="GO" id="GO:0051286">
    <property type="term" value="C:cell tip"/>
    <property type="evidence" value="ECO:0007669"/>
    <property type="project" value="TreeGrafter"/>
</dbReference>
<dbReference type="Pfam" id="PF00788">
    <property type="entry name" value="RA"/>
    <property type="match status" value="1"/>
</dbReference>
<dbReference type="Gene3D" id="2.30.30.40">
    <property type="entry name" value="SH3 Domains"/>
    <property type="match status" value="1"/>
</dbReference>
<dbReference type="SUPFAM" id="SSF54236">
    <property type="entry name" value="Ubiquitin-like"/>
    <property type="match status" value="1"/>
</dbReference>
<feature type="domain" description="Ras-associating" evidence="5">
    <location>
        <begin position="663"/>
        <end position="793"/>
    </location>
</feature>
<feature type="region of interest" description="Disordered" evidence="3">
    <location>
        <begin position="182"/>
        <end position="232"/>
    </location>
</feature>
<dbReference type="OrthoDB" id="196165at2759"/>
<dbReference type="EMBL" id="NHYE01001428">
    <property type="protein sequence ID" value="PPQ95351.1"/>
    <property type="molecule type" value="Genomic_DNA"/>
</dbReference>
<feature type="compositionally biased region" description="Polar residues" evidence="3">
    <location>
        <begin position="190"/>
        <end position="206"/>
    </location>
</feature>
<dbReference type="Pfam" id="PF00018">
    <property type="entry name" value="SH3_1"/>
    <property type="match status" value="1"/>
</dbReference>
<dbReference type="GO" id="GO:0030950">
    <property type="term" value="P:establishment or maintenance of actin cytoskeleton polarity"/>
    <property type="evidence" value="ECO:0007669"/>
    <property type="project" value="TreeGrafter"/>
</dbReference>
<evidence type="ECO:0000313" key="7">
    <source>
        <dbReference type="Proteomes" id="UP000284706"/>
    </source>
</evidence>
<dbReference type="FunFam" id="2.30.30.40:FF:000035">
    <property type="entry name" value="SH3 domain containing protein"/>
    <property type="match status" value="1"/>
</dbReference>
<evidence type="ECO:0008006" key="8">
    <source>
        <dbReference type="Google" id="ProtNLM"/>
    </source>
</evidence>
<dbReference type="STRING" id="231916.A0A409XXA6"/>
<evidence type="ECO:0000256" key="3">
    <source>
        <dbReference type="SAM" id="MobiDB-lite"/>
    </source>
</evidence>
<evidence type="ECO:0000256" key="2">
    <source>
        <dbReference type="PROSITE-ProRule" id="PRU00192"/>
    </source>
</evidence>
<dbReference type="InParanoid" id="A0A409XXA6"/>
<dbReference type="GO" id="GO:0007165">
    <property type="term" value="P:signal transduction"/>
    <property type="evidence" value="ECO:0007669"/>
    <property type="project" value="InterPro"/>
</dbReference>
<feature type="compositionally biased region" description="Basic and acidic residues" evidence="3">
    <location>
        <begin position="469"/>
        <end position="478"/>
    </location>
</feature>
<evidence type="ECO:0000259" key="4">
    <source>
        <dbReference type="PROSITE" id="PS50002"/>
    </source>
</evidence>
<feature type="compositionally biased region" description="Polar residues" evidence="3">
    <location>
        <begin position="578"/>
        <end position="594"/>
    </location>
</feature>
<dbReference type="InterPro" id="IPR001452">
    <property type="entry name" value="SH3_domain"/>
</dbReference>
<dbReference type="InterPro" id="IPR000159">
    <property type="entry name" value="RA_dom"/>
</dbReference>
<dbReference type="InterPro" id="IPR036028">
    <property type="entry name" value="SH3-like_dom_sf"/>
</dbReference>
<dbReference type="SMART" id="SM00314">
    <property type="entry name" value="RA"/>
    <property type="match status" value="1"/>
</dbReference>
<sequence length="945" mass="105132">MNTDPRRPQRQDTYDLRDQMMADDNQHMQAHADAAMNYGTDEEEHSGIEDDSEPEDEDHDMMFEEDASSTLSIPNESIDFDMVYALHSFAATVEGQANVVKGDSLYLMDDSNSYWWLVRVLKTQEVGYIPAENIETPFERLARLNKHRNVDLALATEAELAESSRIIQERARVAFRAGSTSPLPIRTESRQTTNTNRRSVHFNSVRSQHRYPPALKDGEEEEEDEEWDTDGFEDEDLDLANEQMYMQSMDEDDLVNHMEPDDGMQWDDSVVEEMRERQATGGHGAPIPDALQPGSLREYQEQQRLRQQQQEQLLQHEEELARQKQLQQHQALEQQQAAQAQAQAQAQQQQQLQQQQAQQQQLTPQSQIPLQPLRASPNRAPQDAPRRIDPAEATETTRVTVTPTIAREYDDRPAGQPYLPSALIDDERSKRMREEEEEAAKKKAKGGKDNKMGAPVSSAQYNKPSPGKLRKDPSSRSDTEDEGKDKKKKSSVFGGLFGRNKKEKSKDKSPSIASQDSSEYVGRGSEDSSRSGNKSSEGQISPTTSAAQQQQQQAISMRNAAQTQQQPQASSLSPSTPERTPTSQVSDQLRQRDQQNMSLYKEYLNRSPSSPPEQPSYGLQSASIMLSSPSSSSALGPPGARPRPGSLILTSPSSNDVQASLSVIRVFAGKNLQTEATFKTVLLNPSTTASELVKQALQRFRLPSGEDEIQYYLTVKQVEGGGSAVLQPQEQPLVVFETLVTESMELPKVKRSSVGSISSVSSNLSMHPAIKKLPMNDFTDDSAVKFYLNRRGDGTNNADISSSENGHEGDETLIAADTSQSESPESLYSPARSQFLSVTTAGGANVTPERFTSPSIRFALQLVIYAEDLPDDMQFHPQTEAIVYKHSLPDPSAPVVVSPNLRRKIFMFPKNVTVAEVTEIGLERFGIQDGVIDGGDEVEDKAVKR</sequence>
<dbReference type="GO" id="GO:0015630">
    <property type="term" value="C:microtubule cytoskeleton"/>
    <property type="evidence" value="ECO:0007669"/>
    <property type="project" value="TreeGrafter"/>
</dbReference>
<comment type="caution">
    <text evidence="6">The sequence shown here is derived from an EMBL/GenBank/DDBJ whole genome shotgun (WGS) entry which is preliminary data.</text>
</comment>
<dbReference type="Gene3D" id="3.10.20.90">
    <property type="entry name" value="Phosphatidylinositol 3-kinase Catalytic Subunit, Chain A, domain 1"/>
    <property type="match status" value="1"/>
</dbReference>
<dbReference type="Proteomes" id="UP000284706">
    <property type="component" value="Unassembled WGS sequence"/>
</dbReference>
<feature type="non-terminal residue" evidence="6">
    <location>
        <position position="945"/>
    </location>
</feature>
<organism evidence="6 7">
    <name type="scientific">Gymnopilus dilepis</name>
    <dbReference type="NCBI Taxonomy" id="231916"/>
    <lineage>
        <taxon>Eukaryota</taxon>
        <taxon>Fungi</taxon>
        <taxon>Dikarya</taxon>
        <taxon>Basidiomycota</taxon>
        <taxon>Agaricomycotina</taxon>
        <taxon>Agaricomycetes</taxon>
        <taxon>Agaricomycetidae</taxon>
        <taxon>Agaricales</taxon>
        <taxon>Agaricineae</taxon>
        <taxon>Hymenogastraceae</taxon>
        <taxon>Gymnopilus</taxon>
    </lineage>
</organism>
<evidence type="ECO:0000313" key="6">
    <source>
        <dbReference type="EMBL" id="PPQ95351.1"/>
    </source>
</evidence>
<protein>
    <recommendedName>
        <fullName evidence="8">SH3 domain-containing protein</fullName>
    </recommendedName>
</protein>
<name>A0A409XXA6_9AGAR</name>
<feature type="compositionally biased region" description="Low complexity" evidence="3">
    <location>
        <begin position="391"/>
        <end position="404"/>
    </location>
</feature>
<keyword evidence="1 2" id="KW-0728">SH3 domain</keyword>
<dbReference type="SUPFAM" id="SSF50044">
    <property type="entry name" value="SH3-domain"/>
    <property type="match status" value="1"/>
</dbReference>
<reference evidence="6 7" key="1">
    <citation type="journal article" date="2018" name="Evol. Lett.">
        <title>Horizontal gene cluster transfer increased hallucinogenic mushroom diversity.</title>
        <authorList>
            <person name="Reynolds H.T."/>
            <person name="Vijayakumar V."/>
            <person name="Gluck-Thaler E."/>
            <person name="Korotkin H.B."/>
            <person name="Matheny P.B."/>
            <person name="Slot J.C."/>
        </authorList>
    </citation>
    <scope>NUCLEOTIDE SEQUENCE [LARGE SCALE GENOMIC DNA]</scope>
    <source>
        <strain evidence="6 7">SRW20</strain>
    </source>
</reference>
<gene>
    <name evidence="6" type="ORF">CVT26_008196</name>
</gene>
<evidence type="ECO:0000256" key="1">
    <source>
        <dbReference type="ARBA" id="ARBA00022443"/>
    </source>
</evidence>
<accession>A0A409XXA6</accession>
<feature type="domain" description="SH3" evidence="4">
    <location>
        <begin position="78"/>
        <end position="139"/>
    </location>
</feature>
<feature type="compositionally biased region" description="Low complexity" evidence="3">
    <location>
        <begin position="323"/>
        <end position="373"/>
    </location>
</feature>
<proteinExistence type="predicted"/>
<dbReference type="PROSITE" id="PS50002">
    <property type="entry name" value="SH3"/>
    <property type="match status" value="1"/>
</dbReference>
<dbReference type="AlphaFoldDB" id="A0A409XXA6"/>
<feature type="compositionally biased region" description="Basic and acidic residues" evidence="3">
    <location>
        <begin position="425"/>
        <end position="434"/>
    </location>
</feature>
<feature type="region of interest" description="Disordered" evidence="3">
    <location>
        <begin position="625"/>
        <end position="651"/>
    </location>
</feature>
<feature type="region of interest" description="Disordered" evidence="3">
    <location>
        <begin position="321"/>
        <end position="594"/>
    </location>
</feature>
<feature type="compositionally biased region" description="Acidic residues" evidence="3">
    <location>
        <begin position="40"/>
        <end position="57"/>
    </location>
</feature>
<feature type="region of interest" description="Disordered" evidence="3">
    <location>
        <begin position="1"/>
        <end position="57"/>
    </location>
</feature>
<feature type="compositionally biased region" description="Basic and acidic residues" evidence="3">
    <location>
        <begin position="1"/>
        <end position="26"/>
    </location>
</feature>
<dbReference type="SMART" id="SM00326">
    <property type="entry name" value="SH3"/>
    <property type="match status" value="1"/>
</dbReference>
<dbReference type="InterPro" id="IPR053039">
    <property type="entry name" value="Polarity_Bud-Selection_Reg"/>
</dbReference>